<dbReference type="EMBL" id="CP001335">
    <property type="protein sequence ID" value="ACO68216.1"/>
    <property type="molecule type" value="Genomic_DNA"/>
</dbReference>
<dbReference type="KEGG" id="mis:MICPUN_53230"/>
<evidence type="ECO:0000313" key="1">
    <source>
        <dbReference type="EMBL" id="ACO68216.1"/>
    </source>
</evidence>
<name>C1EJN0_MICCC</name>
<organism evidence="1 2">
    <name type="scientific">Micromonas commoda (strain RCC299 / NOUM17 / CCMP2709)</name>
    <name type="common">Picoplanktonic green alga</name>
    <dbReference type="NCBI Taxonomy" id="296587"/>
    <lineage>
        <taxon>Eukaryota</taxon>
        <taxon>Viridiplantae</taxon>
        <taxon>Chlorophyta</taxon>
        <taxon>Mamiellophyceae</taxon>
        <taxon>Mamiellales</taxon>
        <taxon>Mamiellaceae</taxon>
        <taxon>Micromonas</taxon>
    </lineage>
</organism>
<dbReference type="InParanoid" id="C1EJN0"/>
<dbReference type="AlphaFoldDB" id="C1EJN0"/>
<keyword evidence="2" id="KW-1185">Reference proteome</keyword>
<dbReference type="Proteomes" id="UP000002009">
    <property type="component" value="Chromosome 17"/>
</dbReference>
<reference evidence="1 2" key="1">
    <citation type="journal article" date="2009" name="Science">
        <title>Green evolution and dynamic adaptations revealed by genomes of the marine picoeukaryotes Micromonas.</title>
        <authorList>
            <person name="Worden A.Z."/>
            <person name="Lee J.H."/>
            <person name="Mock T."/>
            <person name="Rouze P."/>
            <person name="Simmons M.P."/>
            <person name="Aerts A.L."/>
            <person name="Allen A.E."/>
            <person name="Cuvelier M.L."/>
            <person name="Derelle E."/>
            <person name="Everett M.V."/>
            <person name="Foulon E."/>
            <person name="Grimwood J."/>
            <person name="Gundlach H."/>
            <person name="Henrissat B."/>
            <person name="Napoli C."/>
            <person name="McDonald S.M."/>
            <person name="Parker M.S."/>
            <person name="Rombauts S."/>
            <person name="Salamov A."/>
            <person name="Von Dassow P."/>
            <person name="Badger J.H."/>
            <person name="Coutinho P.M."/>
            <person name="Demir E."/>
            <person name="Dubchak I."/>
            <person name="Gentemann C."/>
            <person name="Eikrem W."/>
            <person name="Gready J.E."/>
            <person name="John U."/>
            <person name="Lanier W."/>
            <person name="Lindquist E.A."/>
            <person name="Lucas S."/>
            <person name="Mayer K.F."/>
            <person name="Moreau H."/>
            <person name="Not F."/>
            <person name="Otillar R."/>
            <person name="Panaud O."/>
            <person name="Pangilinan J."/>
            <person name="Paulsen I."/>
            <person name="Piegu B."/>
            <person name="Poliakov A."/>
            <person name="Robbens S."/>
            <person name="Schmutz J."/>
            <person name="Toulza E."/>
            <person name="Wyss T."/>
            <person name="Zelensky A."/>
            <person name="Zhou K."/>
            <person name="Armbrust E.V."/>
            <person name="Bhattacharya D."/>
            <person name="Goodenough U.W."/>
            <person name="Van de Peer Y."/>
            <person name="Grigoriev I.V."/>
        </authorList>
    </citation>
    <scope>NUCLEOTIDE SEQUENCE [LARGE SCALE GENOMIC DNA]</scope>
    <source>
        <strain evidence="2">RCC299 / NOUM17</strain>
    </source>
</reference>
<dbReference type="GeneID" id="8249932"/>
<proteinExistence type="predicted"/>
<gene>
    <name evidence="1" type="ORF">MICPUN_53230</name>
</gene>
<accession>C1EJN0</accession>
<sequence>MPRPRPCRAVYAHWALSGAPAVFSWFPNQEIPRARREMRKGEAIRLSWCSATAPFFNLRLELPEQTGDGRPPA</sequence>
<protein>
    <submittedName>
        <fullName evidence="1">Uncharacterized protein</fullName>
    </submittedName>
</protein>
<evidence type="ECO:0000313" key="2">
    <source>
        <dbReference type="Proteomes" id="UP000002009"/>
    </source>
</evidence>
<dbReference type="RefSeq" id="XP_002506958.1">
    <property type="nucleotide sequence ID" value="XM_002506912.1"/>
</dbReference>